<dbReference type="AlphaFoldDB" id="A0A3N0I0Z8"/>
<dbReference type="RefSeq" id="WP_128520606.1">
    <property type="nucleotide sequence ID" value="NZ_RJQC01000002.1"/>
</dbReference>
<name>A0A3N0I0Z8_9FIRM</name>
<dbReference type="OrthoDB" id="9870235at2"/>
<protein>
    <submittedName>
        <fullName evidence="1">Uncharacterized protein</fullName>
    </submittedName>
</protein>
<proteinExistence type="predicted"/>
<dbReference type="Proteomes" id="UP000276568">
    <property type="component" value="Unassembled WGS sequence"/>
</dbReference>
<reference evidence="1 2" key="1">
    <citation type="submission" date="2018-11" db="EMBL/GenBank/DDBJ databases">
        <title>Clostridium sp. nov., a member of the family Erysipelotrichaceae isolated from pig faeces.</title>
        <authorList>
            <person name="Chang Y.-H."/>
        </authorList>
    </citation>
    <scope>NUCLEOTIDE SEQUENCE [LARGE SCALE GENOMIC DNA]</scope>
    <source>
        <strain evidence="1 2">YH-panp20</strain>
    </source>
</reference>
<evidence type="ECO:0000313" key="2">
    <source>
        <dbReference type="Proteomes" id="UP000276568"/>
    </source>
</evidence>
<gene>
    <name evidence="1" type="ORF">EDX97_07925</name>
</gene>
<accession>A0A3N0I0Z8</accession>
<keyword evidence="2" id="KW-1185">Reference proteome</keyword>
<comment type="caution">
    <text evidence="1">The sequence shown here is derived from an EMBL/GenBank/DDBJ whole genome shotgun (WGS) entry which is preliminary data.</text>
</comment>
<organism evidence="1 2">
    <name type="scientific">Absicoccus porci</name>
    <dbReference type="NCBI Taxonomy" id="2486576"/>
    <lineage>
        <taxon>Bacteria</taxon>
        <taxon>Bacillati</taxon>
        <taxon>Bacillota</taxon>
        <taxon>Erysipelotrichia</taxon>
        <taxon>Erysipelotrichales</taxon>
        <taxon>Erysipelotrichaceae</taxon>
        <taxon>Absicoccus</taxon>
    </lineage>
</organism>
<dbReference type="EMBL" id="RJQC01000002">
    <property type="protein sequence ID" value="RNM30699.1"/>
    <property type="molecule type" value="Genomic_DNA"/>
</dbReference>
<evidence type="ECO:0000313" key="1">
    <source>
        <dbReference type="EMBL" id="RNM30699.1"/>
    </source>
</evidence>
<sequence length="130" mass="14572">MMTYDDYTDNGGVLLEEDYSELYPKVVDLIKCIIADKVPFWKQKDNLDDYGLDLNKIITLEIDFVSNNGGVDSFNGKSDLVFTSASTSGFSYEVDNSRLMDYHGVPMDPMVMSLIDSQLLRSGLGGMCVW</sequence>